<comment type="subcellular location">
    <subcellularLocation>
        <location evidence="1 8">Cell membrane</location>
        <topology evidence="1 8">Multi-pass membrane protein</topology>
    </subcellularLocation>
</comment>
<dbReference type="STRING" id="360910.BAV2698"/>
<dbReference type="GO" id="GO:0031460">
    <property type="term" value="P:glycine betaine transport"/>
    <property type="evidence" value="ECO:0007669"/>
    <property type="project" value="TreeGrafter"/>
</dbReference>
<dbReference type="AlphaFoldDB" id="Q2KWD3"/>
<name>Q2KWD3_BORA1</name>
<dbReference type="GO" id="GO:0015297">
    <property type="term" value="F:antiporter activity"/>
    <property type="evidence" value="ECO:0007669"/>
    <property type="project" value="TreeGrafter"/>
</dbReference>
<dbReference type="Gene3D" id="1.10.3730.20">
    <property type="match status" value="1"/>
</dbReference>
<feature type="transmembrane region" description="Helical" evidence="9">
    <location>
        <begin position="84"/>
        <end position="103"/>
    </location>
</feature>
<evidence type="ECO:0000256" key="1">
    <source>
        <dbReference type="ARBA" id="ARBA00004651"/>
    </source>
</evidence>
<evidence type="ECO:0000256" key="6">
    <source>
        <dbReference type="ARBA" id="ARBA00023136"/>
    </source>
</evidence>
<evidence type="ECO:0000313" key="10">
    <source>
        <dbReference type="EMBL" id="CAJ50309.1"/>
    </source>
</evidence>
<dbReference type="GO" id="GO:0015199">
    <property type="term" value="F:amino-acid betaine transmembrane transporter activity"/>
    <property type="evidence" value="ECO:0007669"/>
    <property type="project" value="TreeGrafter"/>
</dbReference>
<sequence>MKWLYLALAIGFEIIATSALKASDGFSRLLPSIITVAGYMVSFYCLSLTLRELPVGIAYAVWSGVGIVAISLIGVFFFQQTLDLAAMVGIALIVAGVIVMNVFSKSVAH</sequence>
<dbReference type="SUPFAM" id="SSF103481">
    <property type="entry name" value="Multidrug resistance efflux transporter EmrE"/>
    <property type="match status" value="1"/>
</dbReference>
<dbReference type="FunFam" id="1.10.3730.20:FF:000001">
    <property type="entry name" value="Quaternary ammonium compound resistance transporter SugE"/>
    <property type="match status" value="1"/>
</dbReference>
<evidence type="ECO:0000256" key="7">
    <source>
        <dbReference type="ARBA" id="ARBA00038032"/>
    </source>
</evidence>
<dbReference type="OrthoDB" id="9808638at2"/>
<dbReference type="HOGENOM" id="CLU_133067_0_2_4"/>
<keyword evidence="6 9" id="KW-0472">Membrane</keyword>
<organism evidence="10 11">
    <name type="scientific">Bordetella avium (strain 197N)</name>
    <dbReference type="NCBI Taxonomy" id="360910"/>
    <lineage>
        <taxon>Bacteria</taxon>
        <taxon>Pseudomonadati</taxon>
        <taxon>Pseudomonadota</taxon>
        <taxon>Betaproteobacteria</taxon>
        <taxon>Burkholderiales</taxon>
        <taxon>Alcaligenaceae</taxon>
        <taxon>Bordetella</taxon>
    </lineage>
</organism>
<keyword evidence="2" id="KW-0813">Transport</keyword>
<evidence type="ECO:0000256" key="5">
    <source>
        <dbReference type="ARBA" id="ARBA00022989"/>
    </source>
</evidence>
<dbReference type="GeneID" id="92934119"/>
<keyword evidence="11" id="KW-1185">Reference proteome</keyword>
<keyword evidence="4 8" id="KW-0812">Transmembrane</keyword>
<dbReference type="Pfam" id="PF00893">
    <property type="entry name" value="Multi_Drug_Res"/>
    <property type="match status" value="1"/>
</dbReference>
<dbReference type="InterPro" id="IPR045324">
    <property type="entry name" value="Small_multidrug_res"/>
</dbReference>
<dbReference type="PANTHER" id="PTHR30561">
    <property type="entry name" value="SMR FAMILY PROTON-DEPENDENT DRUG EFFLUX TRANSPORTER SUGE"/>
    <property type="match status" value="1"/>
</dbReference>
<dbReference type="PANTHER" id="PTHR30561:SF1">
    <property type="entry name" value="MULTIDRUG TRANSPORTER EMRE"/>
    <property type="match status" value="1"/>
</dbReference>
<keyword evidence="3" id="KW-1003">Cell membrane</keyword>
<feature type="transmembrane region" description="Helical" evidence="9">
    <location>
        <begin position="57"/>
        <end position="78"/>
    </location>
</feature>
<comment type="similarity">
    <text evidence="7 8">Belongs to the drug/metabolite transporter (DMT) superfamily. Small multidrug resistance (SMR) (TC 2.A.7.1) family.</text>
</comment>
<proteinExistence type="inferred from homology"/>
<dbReference type="RefSeq" id="WP_012418340.1">
    <property type="nucleotide sequence ID" value="NC_010645.1"/>
</dbReference>
<evidence type="ECO:0000256" key="9">
    <source>
        <dbReference type="SAM" id="Phobius"/>
    </source>
</evidence>
<feature type="transmembrane region" description="Helical" evidence="9">
    <location>
        <begin position="29"/>
        <end position="50"/>
    </location>
</feature>
<gene>
    <name evidence="10" type="primary">qacH</name>
    <name evidence="10" type="ordered locus">BAV2698</name>
</gene>
<dbReference type="GO" id="GO:1990961">
    <property type="term" value="P:xenobiotic detoxification by transmembrane export across the plasma membrane"/>
    <property type="evidence" value="ECO:0007669"/>
    <property type="project" value="UniProtKB-ARBA"/>
</dbReference>
<dbReference type="eggNOG" id="COG2076">
    <property type="taxonomic scope" value="Bacteria"/>
</dbReference>
<evidence type="ECO:0000256" key="3">
    <source>
        <dbReference type="ARBA" id="ARBA00022475"/>
    </source>
</evidence>
<reference evidence="10 11" key="1">
    <citation type="journal article" date="2006" name="J. Bacteriol.">
        <title>Comparison of the genome sequence of the poultry pathogen Bordetella avium with those of B. bronchiseptica, B. pertussis, and B. parapertussis reveals extensive diversity in surface structures associated with host interaction.</title>
        <authorList>
            <person name="Sebaihia M."/>
            <person name="Preston A."/>
            <person name="Maskell D.J."/>
            <person name="Kuzmiak H."/>
            <person name="Connell T.D."/>
            <person name="King N.D."/>
            <person name="Orndorff P.E."/>
            <person name="Miyamoto D.M."/>
            <person name="Thomson N.R."/>
            <person name="Harris D."/>
            <person name="Goble A."/>
            <person name="Lord A."/>
            <person name="Murphy L."/>
            <person name="Quail M.A."/>
            <person name="Rutter S."/>
            <person name="Squares R."/>
            <person name="Squares S."/>
            <person name="Woodward J."/>
            <person name="Parkhill J."/>
            <person name="Temple L.M."/>
        </authorList>
    </citation>
    <scope>NUCLEOTIDE SEQUENCE [LARGE SCALE GENOMIC DNA]</scope>
    <source>
        <strain evidence="10 11">197N</strain>
    </source>
</reference>
<dbReference type="InterPro" id="IPR037185">
    <property type="entry name" value="EmrE-like"/>
</dbReference>
<dbReference type="GO" id="GO:0005886">
    <property type="term" value="C:plasma membrane"/>
    <property type="evidence" value="ECO:0007669"/>
    <property type="project" value="UniProtKB-SubCell"/>
</dbReference>
<dbReference type="InterPro" id="IPR000390">
    <property type="entry name" value="Small_drug/metabolite_transptr"/>
</dbReference>
<protein>
    <submittedName>
        <fullName evidence="10">Quaternary ammonium compound-resistance protein</fullName>
    </submittedName>
</protein>
<evidence type="ECO:0000256" key="2">
    <source>
        <dbReference type="ARBA" id="ARBA00022448"/>
    </source>
</evidence>
<dbReference type="KEGG" id="bav:BAV2698"/>
<evidence type="ECO:0000256" key="4">
    <source>
        <dbReference type="ARBA" id="ARBA00022692"/>
    </source>
</evidence>
<dbReference type="GO" id="GO:0015220">
    <property type="term" value="F:choline transmembrane transporter activity"/>
    <property type="evidence" value="ECO:0007669"/>
    <property type="project" value="TreeGrafter"/>
</dbReference>
<accession>Q2KWD3</accession>
<evidence type="ECO:0000313" key="11">
    <source>
        <dbReference type="Proteomes" id="UP000001977"/>
    </source>
</evidence>
<dbReference type="Proteomes" id="UP000001977">
    <property type="component" value="Chromosome"/>
</dbReference>
<dbReference type="EMBL" id="AM167904">
    <property type="protein sequence ID" value="CAJ50309.1"/>
    <property type="molecule type" value="Genomic_DNA"/>
</dbReference>
<evidence type="ECO:0000256" key="8">
    <source>
        <dbReference type="RuleBase" id="RU003942"/>
    </source>
</evidence>
<keyword evidence="5 9" id="KW-1133">Transmembrane helix</keyword>